<proteinExistence type="predicted"/>
<dbReference type="PANTHER" id="PTHR24100">
    <property type="entry name" value="BUTYROPHILIN"/>
    <property type="match status" value="1"/>
</dbReference>
<dbReference type="SMART" id="SM00406">
    <property type="entry name" value="IGv"/>
    <property type="match status" value="1"/>
</dbReference>
<feature type="domain" description="Ig-like" evidence="9">
    <location>
        <begin position="35"/>
        <end position="152"/>
    </location>
</feature>
<dbReference type="GO" id="GO:0009897">
    <property type="term" value="C:external side of plasma membrane"/>
    <property type="evidence" value="ECO:0007669"/>
    <property type="project" value="TreeGrafter"/>
</dbReference>
<dbReference type="SMART" id="SM00409">
    <property type="entry name" value="IG"/>
    <property type="match status" value="1"/>
</dbReference>
<dbReference type="InterPro" id="IPR007110">
    <property type="entry name" value="Ig-like_dom"/>
</dbReference>
<keyword evidence="4" id="KW-1015">Disulfide bond</keyword>
<dbReference type="Proteomes" id="UP000824219">
    <property type="component" value="Linkage Group LG03"/>
</dbReference>
<accession>A0A9D3P4M0</accession>
<dbReference type="InterPro" id="IPR013783">
    <property type="entry name" value="Ig-like_fold"/>
</dbReference>
<keyword evidence="7" id="KW-1133">Transmembrane helix</keyword>
<dbReference type="GO" id="GO:0050863">
    <property type="term" value="P:regulation of T cell activation"/>
    <property type="evidence" value="ECO:0007669"/>
    <property type="project" value="UniProtKB-ARBA"/>
</dbReference>
<feature type="chain" id="PRO_5039719792" description="Ig-like domain-containing protein" evidence="8">
    <location>
        <begin position="37"/>
        <end position="287"/>
    </location>
</feature>
<evidence type="ECO:0000256" key="7">
    <source>
        <dbReference type="SAM" id="Phobius"/>
    </source>
</evidence>
<dbReference type="SUPFAM" id="SSF48726">
    <property type="entry name" value="Immunoglobulin"/>
    <property type="match status" value="1"/>
</dbReference>
<name>A0A9D3P4M0_9TELE</name>
<dbReference type="Pfam" id="PF07686">
    <property type="entry name" value="V-set"/>
    <property type="match status" value="1"/>
</dbReference>
<keyword evidence="6" id="KW-0393">Immunoglobulin domain</keyword>
<dbReference type="InterPro" id="IPR003599">
    <property type="entry name" value="Ig_sub"/>
</dbReference>
<keyword evidence="11" id="KW-1185">Reference proteome</keyword>
<dbReference type="OrthoDB" id="10055806at2759"/>
<evidence type="ECO:0000256" key="3">
    <source>
        <dbReference type="ARBA" id="ARBA00023136"/>
    </source>
</evidence>
<comment type="caution">
    <text evidence="10">The sequence shown here is derived from an EMBL/GenBank/DDBJ whole genome shotgun (WGS) entry which is preliminary data.</text>
</comment>
<feature type="signal peptide" evidence="8">
    <location>
        <begin position="1"/>
        <end position="36"/>
    </location>
</feature>
<evidence type="ECO:0000256" key="2">
    <source>
        <dbReference type="ARBA" id="ARBA00022729"/>
    </source>
</evidence>
<protein>
    <recommendedName>
        <fullName evidence="9">Ig-like domain-containing protein</fullName>
    </recommendedName>
</protein>
<dbReference type="PROSITE" id="PS50835">
    <property type="entry name" value="IG_LIKE"/>
    <property type="match status" value="1"/>
</dbReference>
<keyword evidence="3 7" id="KW-0472">Membrane</keyword>
<dbReference type="EMBL" id="JAHKSW010000003">
    <property type="protein sequence ID" value="KAG7334422.1"/>
    <property type="molecule type" value="Genomic_DNA"/>
</dbReference>
<evidence type="ECO:0000259" key="9">
    <source>
        <dbReference type="PROSITE" id="PS50835"/>
    </source>
</evidence>
<dbReference type="PANTHER" id="PTHR24100:SF145">
    <property type="entry name" value="CD276 ANTIGEN"/>
    <property type="match status" value="1"/>
</dbReference>
<evidence type="ECO:0000313" key="11">
    <source>
        <dbReference type="Proteomes" id="UP000824219"/>
    </source>
</evidence>
<evidence type="ECO:0000256" key="4">
    <source>
        <dbReference type="ARBA" id="ARBA00023157"/>
    </source>
</evidence>
<comment type="subcellular location">
    <subcellularLocation>
        <location evidence="1">Membrane</location>
    </subcellularLocation>
</comment>
<dbReference type="AlphaFoldDB" id="A0A9D3P4M0"/>
<reference evidence="10 11" key="1">
    <citation type="submission" date="2021-06" db="EMBL/GenBank/DDBJ databases">
        <title>Chromosome-level genome assembly of the red-tail catfish (Hemibagrus wyckioides).</title>
        <authorList>
            <person name="Shao F."/>
        </authorList>
    </citation>
    <scope>NUCLEOTIDE SEQUENCE [LARGE SCALE GENOMIC DNA]</scope>
    <source>
        <strain evidence="10">EC202008001</strain>
        <tissue evidence="10">Blood</tissue>
    </source>
</reference>
<dbReference type="GO" id="GO:0001817">
    <property type="term" value="P:regulation of cytokine production"/>
    <property type="evidence" value="ECO:0007669"/>
    <property type="project" value="TreeGrafter"/>
</dbReference>
<sequence length="287" mass="32349">MQVMHGLRHHRAGIRKNSFWHTCFLILLFLCSYTDSLNVTIPMRNVAAARGHVVVLGCEFSPHFGPNPDFSSLLVTWQRQEDNRVVHSFYDNKDQLETQDPAYRDRTELFRTELSKGNASLKLRNIQKSDEGLYLCTVSTSQGTNKATLKLDYGVLYTEPKLTIKASSSGILMHFETEGFPEPEVKWKREHGESLSDPIQTSKEFNSETGLYSIQSSFTAPNAPFNVTFILENQLLDQYLQRPISYTGGENSCFVVAIALSVISLLLILTAAALGWICCCKKKNDLV</sequence>
<dbReference type="InterPro" id="IPR013106">
    <property type="entry name" value="Ig_V-set"/>
</dbReference>
<evidence type="ECO:0000256" key="1">
    <source>
        <dbReference type="ARBA" id="ARBA00004370"/>
    </source>
</evidence>
<keyword evidence="5" id="KW-0325">Glycoprotein</keyword>
<dbReference type="Gene3D" id="2.60.40.10">
    <property type="entry name" value="Immunoglobulins"/>
    <property type="match status" value="2"/>
</dbReference>
<evidence type="ECO:0000256" key="5">
    <source>
        <dbReference type="ARBA" id="ARBA00023180"/>
    </source>
</evidence>
<keyword evidence="7" id="KW-0812">Transmembrane</keyword>
<evidence type="ECO:0000256" key="8">
    <source>
        <dbReference type="SAM" id="SignalP"/>
    </source>
</evidence>
<gene>
    <name evidence="10" type="ORF">KOW79_002829</name>
</gene>
<evidence type="ECO:0000256" key="6">
    <source>
        <dbReference type="ARBA" id="ARBA00023319"/>
    </source>
</evidence>
<keyword evidence="2 8" id="KW-0732">Signal</keyword>
<feature type="transmembrane region" description="Helical" evidence="7">
    <location>
        <begin position="254"/>
        <end position="279"/>
    </location>
</feature>
<dbReference type="GO" id="GO:0050852">
    <property type="term" value="P:T cell receptor signaling pathway"/>
    <property type="evidence" value="ECO:0007669"/>
    <property type="project" value="TreeGrafter"/>
</dbReference>
<dbReference type="InterPro" id="IPR036179">
    <property type="entry name" value="Ig-like_dom_sf"/>
</dbReference>
<organism evidence="10 11">
    <name type="scientific">Hemibagrus wyckioides</name>
    <dbReference type="NCBI Taxonomy" id="337641"/>
    <lineage>
        <taxon>Eukaryota</taxon>
        <taxon>Metazoa</taxon>
        <taxon>Chordata</taxon>
        <taxon>Craniata</taxon>
        <taxon>Vertebrata</taxon>
        <taxon>Euteleostomi</taxon>
        <taxon>Actinopterygii</taxon>
        <taxon>Neopterygii</taxon>
        <taxon>Teleostei</taxon>
        <taxon>Ostariophysi</taxon>
        <taxon>Siluriformes</taxon>
        <taxon>Bagridae</taxon>
        <taxon>Hemibagrus</taxon>
    </lineage>
</organism>
<dbReference type="FunFam" id="2.60.40.10:FF:000142">
    <property type="entry name" value="V-set domain-containing T-cell activation inhibitor 1"/>
    <property type="match status" value="1"/>
</dbReference>
<evidence type="ECO:0000313" key="10">
    <source>
        <dbReference type="EMBL" id="KAG7334422.1"/>
    </source>
</evidence>
<dbReference type="GO" id="GO:1903037">
    <property type="term" value="P:regulation of leukocyte cell-cell adhesion"/>
    <property type="evidence" value="ECO:0007669"/>
    <property type="project" value="UniProtKB-ARBA"/>
</dbReference>
<dbReference type="InterPro" id="IPR050504">
    <property type="entry name" value="IgSF_BTN/MOG"/>
</dbReference>
<dbReference type="GO" id="GO:0005102">
    <property type="term" value="F:signaling receptor binding"/>
    <property type="evidence" value="ECO:0007669"/>
    <property type="project" value="TreeGrafter"/>
</dbReference>